<dbReference type="PANTHER" id="PTHR31465:SF1">
    <property type="entry name" value="PROTEIN RTA1-RELATED"/>
    <property type="match status" value="1"/>
</dbReference>
<comment type="caution">
    <text evidence="6">The sequence shown here is derived from an EMBL/GenBank/DDBJ whole genome shotgun (WGS) entry which is preliminary data.</text>
</comment>
<sequence length="179" mass="20409">MFIRPSRVSWVFVISDIVTFLVQGGASGLAASDNRDTSNIGQKILLAALIVQLVSFCLFTCMWCLFTFRASRDPALWELGWWKPINWALGFNCAMFLIRSVFRTIEFGEGWDGKLRTHEVYWAALDCLPIILAIALYTWLWPSRILSPERRVVPPQTIALEESSYKSTDTVEGRGRLWG</sequence>
<feature type="transmembrane region" description="Helical" evidence="5">
    <location>
        <begin position="12"/>
        <end position="32"/>
    </location>
</feature>
<keyword evidence="2 5" id="KW-0812">Transmembrane</keyword>
<evidence type="ECO:0000256" key="3">
    <source>
        <dbReference type="ARBA" id="ARBA00022989"/>
    </source>
</evidence>
<organism evidence="6 7">
    <name type="scientific">Vanrija humicola</name>
    <name type="common">Yeast</name>
    <name type="synonym">Cryptococcus humicola</name>
    <dbReference type="NCBI Taxonomy" id="5417"/>
    <lineage>
        <taxon>Eukaryota</taxon>
        <taxon>Fungi</taxon>
        <taxon>Dikarya</taxon>
        <taxon>Basidiomycota</taxon>
        <taxon>Agaricomycotina</taxon>
        <taxon>Tremellomycetes</taxon>
        <taxon>Trichosporonales</taxon>
        <taxon>Trichosporonaceae</taxon>
        <taxon>Vanrija</taxon>
    </lineage>
</organism>
<feature type="transmembrane region" description="Helical" evidence="5">
    <location>
        <begin position="87"/>
        <end position="105"/>
    </location>
</feature>
<evidence type="ECO:0008006" key="8">
    <source>
        <dbReference type="Google" id="ProtNLM"/>
    </source>
</evidence>
<evidence type="ECO:0000256" key="2">
    <source>
        <dbReference type="ARBA" id="ARBA00022692"/>
    </source>
</evidence>
<dbReference type="AlphaFoldDB" id="A0A7D8Z7W6"/>
<dbReference type="OrthoDB" id="3358017at2759"/>
<evidence type="ECO:0000256" key="1">
    <source>
        <dbReference type="ARBA" id="ARBA00004141"/>
    </source>
</evidence>
<dbReference type="Pfam" id="PF04479">
    <property type="entry name" value="RTA1"/>
    <property type="match status" value="1"/>
</dbReference>
<comment type="subcellular location">
    <subcellularLocation>
        <location evidence="1">Membrane</location>
        <topology evidence="1">Multi-pass membrane protein</topology>
    </subcellularLocation>
</comment>
<protein>
    <recommendedName>
        <fullName evidence="8">RTA1 domain protein</fullName>
    </recommendedName>
</protein>
<name>A0A7D8Z7W6_VANHU</name>
<dbReference type="EMBL" id="QKWK01000007">
    <property type="protein sequence ID" value="TXT08785.1"/>
    <property type="molecule type" value="Genomic_DNA"/>
</dbReference>
<evidence type="ECO:0000313" key="6">
    <source>
        <dbReference type="EMBL" id="TXT08785.1"/>
    </source>
</evidence>
<keyword evidence="3 5" id="KW-1133">Transmembrane helix</keyword>
<gene>
    <name evidence="6" type="ORF">VHUM_02913</name>
</gene>
<reference evidence="6 7" key="1">
    <citation type="journal article" date="2019" name="PLoS Genet.">
        <title>Convergent evolution of linked mating-type loci in basidiomycete fungi.</title>
        <authorList>
            <person name="Sun S."/>
            <person name="Coelho M.A."/>
            <person name="Heitman J."/>
            <person name="Nowrousian M."/>
        </authorList>
    </citation>
    <scope>NUCLEOTIDE SEQUENCE [LARGE SCALE GENOMIC DNA]</scope>
    <source>
        <strain evidence="6 7">CBS 4282</strain>
    </source>
</reference>
<keyword evidence="7" id="KW-1185">Reference proteome</keyword>
<keyword evidence="4 5" id="KW-0472">Membrane</keyword>
<evidence type="ECO:0000313" key="7">
    <source>
        <dbReference type="Proteomes" id="UP000473826"/>
    </source>
</evidence>
<proteinExistence type="predicted"/>
<evidence type="ECO:0000256" key="4">
    <source>
        <dbReference type="ARBA" id="ARBA00023136"/>
    </source>
</evidence>
<dbReference type="Proteomes" id="UP000473826">
    <property type="component" value="Unassembled WGS sequence"/>
</dbReference>
<dbReference type="PANTHER" id="PTHR31465">
    <property type="entry name" value="PROTEIN RTA1-RELATED"/>
    <property type="match status" value="1"/>
</dbReference>
<feature type="transmembrane region" description="Helical" evidence="5">
    <location>
        <begin position="120"/>
        <end position="141"/>
    </location>
</feature>
<dbReference type="InterPro" id="IPR007568">
    <property type="entry name" value="RTA1"/>
</dbReference>
<feature type="transmembrane region" description="Helical" evidence="5">
    <location>
        <begin position="44"/>
        <end position="66"/>
    </location>
</feature>
<evidence type="ECO:0000256" key="5">
    <source>
        <dbReference type="SAM" id="Phobius"/>
    </source>
</evidence>
<dbReference type="GO" id="GO:0016020">
    <property type="term" value="C:membrane"/>
    <property type="evidence" value="ECO:0007669"/>
    <property type="project" value="UniProtKB-SubCell"/>
</dbReference>
<accession>A0A7D8Z7W6</accession>